<evidence type="ECO:0000256" key="1">
    <source>
        <dbReference type="SAM" id="MobiDB-lite"/>
    </source>
</evidence>
<dbReference type="OrthoDB" id="3039255at2759"/>
<feature type="region of interest" description="Disordered" evidence="1">
    <location>
        <begin position="481"/>
        <end position="504"/>
    </location>
</feature>
<dbReference type="Gene3D" id="3.80.10.10">
    <property type="entry name" value="Ribonuclease Inhibitor"/>
    <property type="match status" value="1"/>
</dbReference>
<accession>A0A9P6E4Y0</accession>
<evidence type="ECO:0000313" key="3">
    <source>
        <dbReference type="Proteomes" id="UP000807306"/>
    </source>
</evidence>
<dbReference type="SUPFAM" id="SSF52047">
    <property type="entry name" value="RNI-like"/>
    <property type="match status" value="1"/>
</dbReference>
<gene>
    <name evidence="2" type="ORF">CPB83DRAFT_864202</name>
</gene>
<dbReference type="AlphaFoldDB" id="A0A9P6E4Y0"/>
<comment type="caution">
    <text evidence="2">The sequence shown here is derived from an EMBL/GenBank/DDBJ whole genome shotgun (WGS) entry which is preliminary data.</text>
</comment>
<name>A0A9P6E4Y0_9AGAR</name>
<reference evidence="2" key="1">
    <citation type="submission" date="2020-11" db="EMBL/GenBank/DDBJ databases">
        <authorList>
            <consortium name="DOE Joint Genome Institute"/>
            <person name="Ahrendt S."/>
            <person name="Riley R."/>
            <person name="Andreopoulos W."/>
            <person name="Labutti K."/>
            <person name="Pangilinan J."/>
            <person name="Ruiz-Duenas F.J."/>
            <person name="Barrasa J.M."/>
            <person name="Sanchez-Garcia M."/>
            <person name="Camarero S."/>
            <person name="Miyauchi S."/>
            <person name="Serrano A."/>
            <person name="Linde D."/>
            <person name="Babiker R."/>
            <person name="Drula E."/>
            <person name="Ayuso-Fernandez I."/>
            <person name="Pacheco R."/>
            <person name="Padilla G."/>
            <person name="Ferreira P."/>
            <person name="Barriuso J."/>
            <person name="Kellner H."/>
            <person name="Castanera R."/>
            <person name="Alfaro M."/>
            <person name="Ramirez L."/>
            <person name="Pisabarro A.G."/>
            <person name="Kuo A."/>
            <person name="Tritt A."/>
            <person name="Lipzen A."/>
            <person name="He G."/>
            <person name="Yan M."/>
            <person name="Ng V."/>
            <person name="Cullen D."/>
            <person name="Martin F."/>
            <person name="Rosso M.-N."/>
            <person name="Henrissat B."/>
            <person name="Hibbett D."/>
            <person name="Martinez A.T."/>
            <person name="Grigoriev I.V."/>
        </authorList>
    </citation>
    <scope>NUCLEOTIDE SEQUENCE</scope>
    <source>
        <strain evidence="2">CBS 506.95</strain>
    </source>
</reference>
<sequence>MSPELPQEIWDFIASFLSDKHLWQIRELNRWLWDAAWNRQCKLVYLDAEKLQSKAYMWNARRLRNPMVATRVRELAFGNGEHHASLITDTLLAASDRGYRETLKSHLQDIYIWKPGPLKEIVKSFENLRSIRVSAIQSHDAAGQISPLDSSIHSLIGMVSSTLRSLTIAVLPFANITTLLTHTHLPQLEHFSITFSSLTGDNTGALFQSTLQATVIPFLDRHRASIISLEVISTALAIEYDITSIFSNLQAFPHLQSLTFSPTSTKEADARSLRHFLSKHSACLQSLTLLIPHDSRPGGESSITTLLPLMNAPLPHLRKMVIEMRRVREPKIPLPYLTDFIRVYAAHLTQLQIRQRVLTTDDWRVFSTMNWAQLRYLNLHLYILTPEVINVLSMKFPNLETLELEVVLVVSSWSKEISSEDNLNQIGIVKQRKNRLTCLTVHGRYTRPEIIRDIVDAFPHLVLINGMPRRDVEDQATQDLLGQTGDRRQGDELSTPHALSDSGL</sequence>
<keyword evidence="3" id="KW-1185">Reference proteome</keyword>
<proteinExistence type="predicted"/>
<dbReference type="InterPro" id="IPR032675">
    <property type="entry name" value="LRR_dom_sf"/>
</dbReference>
<evidence type="ECO:0000313" key="2">
    <source>
        <dbReference type="EMBL" id="KAF9522636.1"/>
    </source>
</evidence>
<dbReference type="EMBL" id="MU157939">
    <property type="protein sequence ID" value="KAF9522636.1"/>
    <property type="molecule type" value="Genomic_DNA"/>
</dbReference>
<dbReference type="Proteomes" id="UP000807306">
    <property type="component" value="Unassembled WGS sequence"/>
</dbReference>
<protein>
    <submittedName>
        <fullName evidence="2">Uncharacterized protein</fullName>
    </submittedName>
</protein>
<organism evidence="2 3">
    <name type="scientific">Crepidotus variabilis</name>
    <dbReference type="NCBI Taxonomy" id="179855"/>
    <lineage>
        <taxon>Eukaryota</taxon>
        <taxon>Fungi</taxon>
        <taxon>Dikarya</taxon>
        <taxon>Basidiomycota</taxon>
        <taxon>Agaricomycotina</taxon>
        <taxon>Agaricomycetes</taxon>
        <taxon>Agaricomycetidae</taxon>
        <taxon>Agaricales</taxon>
        <taxon>Agaricineae</taxon>
        <taxon>Crepidotaceae</taxon>
        <taxon>Crepidotus</taxon>
    </lineage>
</organism>